<evidence type="ECO:0000313" key="4">
    <source>
        <dbReference type="Proteomes" id="UP000799302"/>
    </source>
</evidence>
<reference evidence="3" key="1">
    <citation type="journal article" date="2020" name="Stud. Mycol.">
        <title>101 Dothideomycetes genomes: a test case for predicting lifestyles and emergence of pathogens.</title>
        <authorList>
            <person name="Haridas S."/>
            <person name="Albert R."/>
            <person name="Binder M."/>
            <person name="Bloem J."/>
            <person name="Labutti K."/>
            <person name="Salamov A."/>
            <person name="Andreopoulos B."/>
            <person name="Baker S."/>
            <person name="Barry K."/>
            <person name="Bills G."/>
            <person name="Bluhm B."/>
            <person name="Cannon C."/>
            <person name="Castanera R."/>
            <person name="Culley D."/>
            <person name="Daum C."/>
            <person name="Ezra D."/>
            <person name="Gonzalez J."/>
            <person name="Henrissat B."/>
            <person name="Kuo A."/>
            <person name="Liang C."/>
            <person name="Lipzen A."/>
            <person name="Lutzoni F."/>
            <person name="Magnuson J."/>
            <person name="Mondo S."/>
            <person name="Nolan M."/>
            <person name="Ohm R."/>
            <person name="Pangilinan J."/>
            <person name="Park H.-J."/>
            <person name="Ramirez L."/>
            <person name="Alfaro M."/>
            <person name="Sun H."/>
            <person name="Tritt A."/>
            <person name="Yoshinaga Y."/>
            <person name="Zwiers L.-H."/>
            <person name="Turgeon B."/>
            <person name="Goodwin S."/>
            <person name="Spatafora J."/>
            <person name="Crous P."/>
            <person name="Grigoriev I."/>
        </authorList>
    </citation>
    <scope>NUCLEOTIDE SEQUENCE</scope>
    <source>
        <strain evidence="3">CBS 115976</strain>
    </source>
</reference>
<sequence>MEDYLDSKQLISPYNIIFSCDICQRTVSDIYPDATLCESSGDGRLESPCKLWVTECTHLTCSEHLEGGGAPFHAHGSDPMAACPLCLTEKADHTPKKLFSIYGPGPFDHDPRLPVEWFSTPPMKLDDGTPKMSALRFQYLALVRYGVAMHSRLNRLKTSFKSVKQENSKLSEELRATEHAKLSLSEDVEGLKIFQSKYLHWKKREPEVKHYLGQFTALAKENALLKSQLSNLGYQVPRTNWVLNGEQKPDSQQPHARDSNQANRVDQHWDRNGTQSHTQPIVFPPASRDLDSHHEVNQGSAQNQGRKRGPEHFENEQVSKRQGKERASSSEIMPPPPPPRLPRPVVERQDALPGTSRQDLRATEGCNSPMGLSSYRVSQMDLSSYRYNPETPRASSRFQHNQPQFVNPEYQQVNGYEDRSPVITRAPTSQHQQQSYHQRPQEYSINGQATLNTNIPPALSEYSQSQFDHPVRGGGDYESANENYHYHAQQPSPAIGRHHPYQKASTRLPGQNYMPATPTAARRSSAIAQHVSQYTPARTSGAAGSLRVPGIGIEEIFTPRSRRAGPTLNSLSFINTPYTTHNQPMSRSRPMHSIYPAPYSSARLPENYYSPTATSNITRVTHLKPAPAYATQPSSQAEHTVFLEPYHRNPLVRPTGSRLGLPTPADSSRSRGAPQTAMKGPLHRAARSSRGLYTASGYKRRVVR</sequence>
<protein>
    <submittedName>
        <fullName evidence="3">Uncharacterized protein</fullName>
    </submittedName>
</protein>
<feature type="coiled-coil region" evidence="1">
    <location>
        <begin position="153"/>
        <end position="180"/>
    </location>
</feature>
<dbReference type="OrthoDB" id="5410764at2759"/>
<evidence type="ECO:0000256" key="1">
    <source>
        <dbReference type="SAM" id="Coils"/>
    </source>
</evidence>
<proteinExistence type="predicted"/>
<feature type="compositionally biased region" description="Polar residues" evidence="2">
    <location>
        <begin position="250"/>
        <end position="264"/>
    </location>
</feature>
<evidence type="ECO:0000313" key="3">
    <source>
        <dbReference type="EMBL" id="KAF2672807.1"/>
    </source>
</evidence>
<name>A0A6A6UMZ3_9PEZI</name>
<dbReference type="EMBL" id="MU004231">
    <property type="protein sequence ID" value="KAF2672807.1"/>
    <property type="molecule type" value="Genomic_DNA"/>
</dbReference>
<feature type="region of interest" description="Disordered" evidence="2">
    <location>
        <begin position="649"/>
        <end position="704"/>
    </location>
</feature>
<dbReference type="AlphaFoldDB" id="A0A6A6UMZ3"/>
<feature type="compositionally biased region" description="Basic and acidic residues" evidence="2">
    <location>
        <begin position="308"/>
        <end position="328"/>
    </location>
</feature>
<organism evidence="3 4">
    <name type="scientific">Microthyrium microscopicum</name>
    <dbReference type="NCBI Taxonomy" id="703497"/>
    <lineage>
        <taxon>Eukaryota</taxon>
        <taxon>Fungi</taxon>
        <taxon>Dikarya</taxon>
        <taxon>Ascomycota</taxon>
        <taxon>Pezizomycotina</taxon>
        <taxon>Dothideomycetes</taxon>
        <taxon>Dothideomycetes incertae sedis</taxon>
        <taxon>Microthyriales</taxon>
        <taxon>Microthyriaceae</taxon>
        <taxon>Microthyrium</taxon>
    </lineage>
</organism>
<keyword evidence="1" id="KW-0175">Coiled coil</keyword>
<feature type="region of interest" description="Disordered" evidence="2">
    <location>
        <begin position="244"/>
        <end position="373"/>
    </location>
</feature>
<accession>A0A6A6UMZ3</accession>
<feature type="compositionally biased region" description="Pro residues" evidence="2">
    <location>
        <begin position="333"/>
        <end position="342"/>
    </location>
</feature>
<gene>
    <name evidence="3" type="ORF">BT63DRAFT_137155</name>
</gene>
<keyword evidence="4" id="KW-1185">Reference proteome</keyword>
<evidence type="ECO:0000256" key="2">
    <source>
        <dbReference type="SAM" id="MobiDB-lite"/>
    </source>
</evidence>
<dbReference type="Proteomes" id="UP000799302">
    <property type="component" value="Unassembled WGS sequence"/>
</dbReference>